<reference evidence="2" key="1">
    <citation type="journal article" date="2011" name="Nature">
        <title>Genome sequence and analysis of the tuber crop potato.</title>
        <authorList>
            <consortium name="The Potato Genome Sequencing Consortium"/>
        </authorList>
    </citation>
    <scope>NUCLEOTIDE SEQUENCE [LARGE SCALE GENOMIC DNA]</scope>
    <source>
        <strain evidence="2">cv. DM1-3 516 R44</strain>
    </source>
</reference>
<dbReference type="Gramene" id="PGSC0003DMT400096860">
    <property type="protein sequence ID" value="PGSC0003DMT400096860"/>
    <property type="gene ID" value="PGSC0003DMG400046431"/>
</dbReference>
<accession>M1DZE0</accession>
<dbReference type="GO" id="GO:0006952">
    <property type="term" value="P:defense response"/>
    <property type="evidence" value="ECO:0007669"/>
    <property type="project" value="InterPro"/>
</dbReference>
<dbReference type="Proteomes" id="UP000011115">
    <property type="component" value="Unassembled WGS sequence"/>
</dbReference>
<reference evidence="1" key="2">
    <citation type="submission" date="2015-06" db="UniProtKB">
        <authorList>
            <consortium name="EnsemblPlants"/>
        </authorList>
    </citation>
    <scope>IDENTIFICATION</scope>
    <source>
        <strain evidence="1">DM1-3 516 R44</strain>
    </source>
</reference>
<dbReference type="EnsemblPlants" id="PGSC0003DMT400096860">
    <property type="protein sequence ID" value="PGSC0003DMT400096860"/>
    <property type="gene ID" value="PGSC0003DMG400046431"/>
</dbReference>
<dbReference type="InterPro" id="IPR032675">
    <property type="entry name" value="LRR_dom_sf"/>
</dbReference>
<dbReference type="PaxDb" id="4113-PGSC0003DMT400096860"/>
<protein>
    <submittedName>
        <fullName evidence="1">ATP binding protein</fullName>
    </submittedName>
</protein>
<dbReference type="InterPro" id="IPR044974">
    <property type="entry name" value="Disease_R_plants"/>
</dbReference>
<dbReference type="AlphaFoldDB" id="M1DZE0"/>
<evidence type="ECO:0000313" key="1">
    <source>
        <dbReference type="EnsemblPlants" id="PGSC0003DMT400096860"/>
    </source>
</evidence>
<dbReference type="PANTHER" id="PTHR11017">
    <property type="entry name" value="LEUCINE-RICH REPEAT-CONTAINING PROTEIN"/>
    <property type="match status" value="1"/>
</dbReference>
<dbReference type="InParanoid" id="M1DZE0"/>
<proteinExistence type="predicted"/>
<name>M1DZE0_SOLTU</name>
<dbReference type="GO" id="GO:0005524">
    <property type="term" value="F:ATP binding"/>
    <property type="evidence" value="ECO:0007669"/>
    <property type="project" value="UniProtKB-KW"/>
</dbReference>
<sequence>MLNEGSKNVEVLVVEGQTLKGVNLSPKAFQKMINLRVLIIDGKFHISGDFELLSKELRWLSWKECPLKCMLSNFPAEKLVFLNIKGSNIEEFGLNLQIPFDEGFFSAPALSIPSRKYPEYEGLQIDLQSKEITEL</sequence>
<dbReference type="SUPFAM" id="SSF52047">
    <property type="entry name" value="RNI-like"/>
    <property type="match status" value="1"/>
</dbReference>
<keyword evidence="2" id="KW-1185">Reference proteome</keyword>
<dbReference type="PANTHER" id="PTHR11017:SF479">
    <property type="entry name" value="DISEASE RESISTANCE PROTEIN (TIR-NBS-LRR CLASS) FAMILY"/>
    <property type="match status" value="1"/>
</dbReference>
<evidence type="ECO:0000313" key="2">
    <source>
        <dbReference type="Proteomes" id="UP000011115"/>
    </source>
</evidence>
<dbReference type="HOGENOM" id="CLU_1889490_0_0_1"/>
<dbReference type="Gene3D" id="3.80.10.10">
    <property type="entry name" value="Ribonuclease Inhibitor"/>
    <property type="match status" value="1"/>
</dbReference>
<organism evidence="1 2">
    <name type="scientific">Solanum tuberosum</name>
    <name type="common">Potato</name>
    <dbReference type="NCBI Taxonomy" id="4113"/>
    <lineage>
        <taxon>Eukaryota</taxon>
        <taxon>Viridiplantae</taxon>
        <taxon>Streptophyta</taxon>
        <taxon>Embryophyta</taxon>
        <taxon>Tracheophyta</taxon>
        <taxon>Spermatophyta</taxon>
        <taxon>Magnoliopsida</taxon>
        <taxon>eudicotyledons</taxon>
        <taxon>Gunneridae</taxon>
        <taxon>Pentapetalae</taxon>
        <taxon>asterids</taxon>
        <taxon>lamiids</taxon>
        <taxon>Solanales</taxon>
        <taxon>Solanaceae</taxon>
        <taxon>Solanoideae</taxon>
        <taxon>Solaneae</taxon>
        <taxon>Solanum</taxon>
    </lineage>
</organism>